<organism evidence="2 3">
    <name type="scientific">Rhizobium subbaraonis</name>
    <dbReference type="NCBI Taxonomy" id="908946"/>
    <lineage>
        <taxon>Bacteria</taxon>
        <taxon>Pseudomonadati</taxon>
        <taxon>Pseudomonadota</taxon>
        <taxon>Alphaproteobacteria</taxon>
        <taxon>Hyphomicrobiales</taxon>
        <taxon>Rhizobiaceae</taxon>
        <taxon>Rhizobium/Agrobacterium group</taxon>
        <taxon>Rhizobium</taxon>
    </lineage>
</organism>
<dbReference type="InterPro" id="IPR022742">
    <property type="entry name" value="Hydrolase_4"/>
</dbReference>
<evidence type="ECO:0000313" key="3">
    <source>
        <dbReference type="Proteomes" id="UP000219167"/>
    </source>
</evidence>
<dbReference type="Gene3D" id="3.40.50.1820">
    <property type="entry name" value="alpha/beta hydrolase"/>
    <property type="match status" value="1"/>
</dbReference>
<sequence length="320" mass="35582">MDEPLYATPDNPVPDNHFSGFFEGKGGVKIRYAVFRSAAREAKGTIVLLQGRSETIEKYFETIRDFTARGLWVATFDWRGQGGSGRMLSDQRRGHVARFSDYEADLKQFLEQVVLPDTRLPFYIVAHSMGALVALSQAPELESRIDRMALAAPFVALAGQVMSQRSITLIANTASLFLLGGRTFRKHPSAQPFEGNVLTADRRRYERNQAICDAFPDLSLGQPTARWLKETLGAIARVSRQEHLTRIRIPTLLLCPTADPIVPRAAINDLARKFRAGRLIEIDGARHELFSEADRYRAQAMAAIEAFIPGSLAEHGALEA</sequence>
<dbReference type="InterPro" id="IPR051044">
    <property type="entry name" value="MAG_DAG_Lipase"/>
</dbReference>
<dbReference type="PANTHER" id="PTHR11614">
    <property type="entry name" value="PHOSPHOLIPASE-RELATED"/>
    <property type="match status" value="1"/>
</dbReference>
<dbReference type="InterPro" id="IPR029058">
    <property type="entry name" value="AB_hydrolase_fold"/>
</dbReference>
<accession>A0A285U4P1</accession>
<dbReference type="SUPFAM" id="SSF53474">
    <property type="entry name" value="alpha/beta-Hydrolases"/>
    <property type="match status" value="1"/>
</dbReference>
<proteinExistence type="predicted"/>
<dbReference type="EMBL" id="OBQD01000003">
    <property type="protein sequence ID" value="SOC36914.1"/>
    <property type="molecule type" value="Genomic_DNA"/>
</dbReference>
<reference evidence="2 3" key="1">
    <citation type="submission" date="2017-08" db="EMBL/GenBank/DDBJ databases">
        <authorList>
            <person name="de Groot N.N."/>
        </authorList>
    </citation>
    <scope>NUCLEOTIDE SEQUENCE [LARGE SCALE GENOMIC DNA]</scope>
    <source>
        <strain evidence="2 3">JC85</strain>
    </source>
</reference>
<feature type="domain" description="Serine aminopeptidase S33" evidence="1">
    <location>
        <begin position="41"/>
        <end position="294"/>
    </location>
</feature>
<keyword evidence="3" id="KW-1185">Reference proteome</keyword>
<evidence type="ECO:0000259" key="1">
    <source>
        <dbReference type="Pfam" id="PF12146"/>
    </source>
</evidence>
<dbReference type="OrthoDB" id="9788260at2"/>
<evidence type="ECO:0000313" key="2">
    <source>
        <dbReference type="EMBL" id="SOC36914.1"/>
    </source>
</evidence>
<name>A0A285U4P1_9HYPH</name>
<dbReference type="RefSeq" id="WP_097137197.1">
    <property type="nucleotide sequence ID" value="NZ_OBQD01000003.1"/>
</dbReference>
<dbReference type="AlphaFoldDB" id="A0A285U4P1"/>
<gene>
    <name evidence="2" type="ORF">SAMN05892877_103255</name>
</gene>
<dbReference type="Proteomes" id="UP000219167">
    <property type="component" value="Unassembled WGS sequence"/>
</dbReference>
<protein>
    <submittedName>
        <fullName evidence="2">Lysophospholipase</fullName>
    </submittedName>
</protein>
<dbReference type="Pfam" id="PF12146">
    <property type="entry name" value="Hydrolase_4"/>
    <property type="match status" value="1"/>
</dbReference>